<dbReference type="InterPro" id="IPR042188">
    <property type="entry name" value="MmgE/PrpD_sf_2"/>
</dbReference>
<evidence type="ECO:0000313" key="5">
    <source>
        <dbReference type="Proteomes" id="UP001316184"/>
    </source>
</evidence>
<dbReference type="Gene3D" id="1.10.4100.10">
    <property type="entry name" value="2-methylcitrate dehydratase PrpD"/>
    <property type="match status" value="1"/>
</dbReference>
<accession>A0ABY5M5K5</accession>
<evidence type="ECO:0000313" key="4">
    <source>
        <dbReference type="EMBL" id="UUP13445.1"/>
    </source>
</evidence>
<dbReference type="RefSeq" id="WP_232403507.1">
    <property type="nucleotide sequence ID" value="NZ_CP102173.1"/>
</dbReference>
<dbReference type="Gene3D" id="3.30.1330.120">
    <property type="entry name" value="2-methylcitrate dehydratase PrpD"/>
    <property type="match status" value="1"/>
</dbReference>
<protein>
    <submittedName>
        <fullName evidence="4">MmgE/PrpD family protein</fullName>
    </submittedName>
</protein>
<keyword evidence="5" id="KW-1185">Reference proteome</keyword>
<organism evidence="4 5">
    <name type="scientific">Aeromicrobium wangtongii</name>
    <dbReference type="NCBI Taxonomy" id="2969247"/>
    <lineage>
        <taxon>Bacteria</taxon>
        <taxon>Bacillati</taxon>
        <taxon>Actinomycetota</taxon>
        <taxon>Actinomycetes</taxon>
        <taxon>Propionibacteriales</taxon>
        <taxon>Nocardioidaceae</taxon>
        <taxon>Aeromicrobium</taxon>
    </lineage>
</organism>
<feature type="domain" description="MmgE/PrpD C-terminal" evidence="3">
    <location>
        <begin position="275"/>
        <end position="422"/>
    </location>
</feature>
<gene>
    <name evidence="4" type="ORF">NQV15_16580</name>
</gene>
<proteinExistence type="inferred from homology"/>
<sequence length="431" mass="43963">MTDGLAGLIARWALPAASRIPPDVQAKMQTHLADSVAIAHAASVRRVGRDITAVAARSGGNGPARVLGSTSVRLGPTGAAFANAALVHALDLDDIHDAARLHPTAVTLPAALAAADLVGADQAGVARAAAVGNELMCRLGTAVAPDGTGPASGWFLTQLLGYVGAAVTAGLLLGLDEAAVVSSIGLATMQAAGAKQAGFGTGSTARAIYPAFAAEGGVRSALLAEGGFVGPARGLDGEAGMFPLYLGGRLDASQARRLVDSERRWDFLDTQLKRWPSCRLSHPYIAATLRARPLVPADRVSRIVVEANRAAARLCRPLESRTRPVTLADAKYSVPFMVAFTLVHGEPTLAGLTDASLTDAAVLHVASLVEVVETGTDSPGEPGAHIAFTGDGHQEIVTATGTPPMSPAEARRKLAACLAGSSSDDLPFVPG</sequence>
<evidence type="ECO:0000259" key="2">
    <source>
        <dbReference type="Pfam" id="PF03972"/>
    </source>
</evidence>
<dbReference type="Proteomes" id="UP001316184">
    <property type="component" value="Chromosome"/>
</dbReference>
<dbReference type="InterPro" id="IPR045336">
    <property type="entry name" value="MmgE_PrpD_N"/>
</dbReference>
<dbReference type="InterPro" id="IPR005656">
    <property type="entry name" value="MmgE_PrpD"/>
</dbReference>
<dbReference type="PANTHER" id="PTHR16943:SF8">
    <property type="entry name" value="2-METHYLCITRATE DEHYDRATASE"/>
    <property type="match status" value="1"/>
</dbReference>
<dbReference type="InterPro" id="IPR036148">
    <property type="entry name" value="MmgE/PrpD_sf"/>
</dbReference>
<dbReference type="InterPro" id="IPR042183">
    <property type="entry name" value="MmgE/PrpD_sf_1"/>
</dbReference>
<dbReference type="Pfam" id="PF19305">
    <property type="entry name" value="MmgE_PrpD_C"/>
    <property type="match status" value="1"/>
</dbReference>
<dbReference type="InterPro" id="IPR045337">
    <property type="entry name" value="MmgE_PrpD_C"/>
</dbReference>
<name>A0ABY5M5K5_9ACTN</name>
<reference evidence="4 5" key="1">
    <citation type="submission" date="2022-08" db="EMBL/GenBank/DDBJ databases">
        <title>novel species in genus Aeromicrobium.</title>
        <authorList>
            <person name="Ye L."/>
        </authorList>
    </citation>
    <scope>NUCLEOTIDE SEQUENCE [LARGE SCALE GENOMIC DNA]</scope>
    <source>
        <strain evidence="5">zg-Y1379</strain>
    </source>
</reference>
<dbReference type="SUPFAM" id="SSF103378">
    <property type="entry name" value="2-methylcitrate dehydratase PrpD"/>
    <property type="match status" value="1"/>
</dbReference>
<dbReference type="Pfam" id="PF03972">
    <property type="entry name" value="MmgE_PrpD_N"/>
    <property type="match status" value="1"/>
</dbReference>
<comment type="similarity">
    <text evidence="1">Belongs to the PrpD family.</text>
</comment>
<evidence type="ECO:0000256" key="1">
    <source>
        <dbReference type="ARBA" id="ARBA00006174"/>
    </source>
</evidence>
<evidence type="ECO:0000259" key="3">
    <source>
        <dbReference type="Pfam" id="PF19305"/>
    </source>
</evidence>
<feature type="domain" description="MmgE/PrpD N-terminal" evidence="2">
    <location>
        <begin position="17"/>
        <end position="248"/>
    </location>
</feature>
<dbReference type="EMBL" id="CP102173">
    <property type="protein sequence ID" value="UUP13445.1"/>
    <property type="molecule type" value="Genomic_DNA"/>
</dbReference>
<dbReference type="PANTHER" id="PTHR16943">
    <property type="entry name" value="2-METHYLCITRATE DEHYDRATASE-RELATED"/>
    <property type="match status" value="1"/>
</dbReference>